<feature type="compositionally biased region" description="Polar residues" evidence="8">
    <location>
        <begin position="38"/>
        <end position="58"/>
    </location>
</feature>
<comment type="similarity">
    <text evidence="2">Belongs to the outer membrane factor (OMF) (TC 1.B.17) family.</text>
</comment>
<dbReference type="GO" id="GO:0015562">
    <property type="term" value="F:efflux transmembrane transporter activity"/>
    <property type="evidence" value="ECO:0007669"/>
    <property type="project" value="InterPro"/>
</dbReference>
<keyword evidence="6" id="KW-0472">Membrane</keyword>
<keyword evidence="3" id="KW-0813">Transport</keyword>
<dbReference type="SUPFAM" id="SSF56954">
    <property type="entry name" value="Outer membrane efflux proteins (OEP)"/>
    <property type="match status" value="1"/>
</dbReference>
<keyword evidence="4" id="KW-1134">Transmembrane beta strand</keyword>
<evidence type="ECO:0000313" key="9">
    <source>
        <dbReference type="EMBL" id="SMO46722.1"/>
    </source>
</evidence>
<evidence type="ECO:0000256" key="1">
    <source>
        <dbReference type="ARBA" id="ARBA00004442"/>
    </source>
</evidence>
<protein>
    <submittedName>
        <fullName evidence="9">Outer membrane protein TolC</fullName>
    </submittedName>
</protein>
<keyword evidence="7" id="KW-0998">Cell outer membrane</keyword>
<dbReference type="PANTHER" id="PTHR30026">
    <property type="entry name" value="OUTER MEMBRANE PROTEIN TOLC"/>
    <property type="match status" value="1"/>
</dbReference>
<dbReference type="InterPro" id="IPR003423">
    <property type="entry name" value="OMP_efflux"/>
</dbReference>
<reference evidence="9 10" key="1">
    <citation type="submission" date="2017-05" db="EMBL/GenBank/DDBJ databases">
        <authorList>
            <person name="Varghese N."/>
            <person name="Submissions S."/>
        </authorList>
    </citation>
    <scope>NUCLEOTIDE SEQUENCE [LARGE SCALE GENOMIC DNA]</scope>
    <source>
        <strain evidence="9 10">DSM 19036</strain>
    </source>
</reference>
<dbReference type="Proteomes" id="UP000320300">
    <property type="component" value="Unassembled WGS sequence"/>
</dbReference>
<evidence type="ECO:0000256" key="6">
    <source>
        <dbReference type="ARBA" id="ARBA00023136"/>
    </source>
</evidence>
<dbReference type="InterPro" id="IPR051906">
    <property type="entry name" value="TolC-like"/>
</dbReference>
<keyword evidence="10" id="KW-1185">Reference proteome</keyword>
<dbReference type="AlphaFoldDB" id="A0A521BI03"/>
<comment type="subcellular location">
    <subcellularLocation>
        <location evidence="1">Cell outer membrane</location>
    </subcellularLocation>
</comment>
<dbReference type="RefSeq" id="WP_246101333.1">
    <property type="nucleotide sequence ID" value="NZ_CBCSJO010000003.1"/>
</dbReference>
<evidence type="ECO:0000256" key="4">
    <source>
        <dbReference type="ARBA" id="ARBA00022452"/>
    </source>
</evidence>
<organism evidence="9 10">
    <name type="scientific">Pedobacter westerhofensis</name>
    <dbReference type="NCBI Taxonomy" id="425512"/>
    <lineage>
        <taxon>Bacteria</taxon>
        <taxon>Pseudomonadati</taxon>
        <taxon>Bacteroidota</taxon>
        <taxon>Sphingobacteriia</taxon>
        <taxon>Sphingobacteriales</taxon>
        <taxon>Sphingobacteriaceae</taxon>
        <taxon>Pedobacter</taxon>
    </lineage>
</organism>
<dbReference type="GO" id="GO:0009279">
    <property type="term" value="C:cell outer membrane"/>
    <property type="evidence" value="ECO:0007669"/>
    <property type="project" value="UniProtKB-SubCell"/>
</dbReference>
<dbReference type="EMBL" id="FXTN01000002">
    <property type="protein sequence ID" value="SMO46722.1"/>
    <property type="molecule type" value="Genomic_DNA"/>
</dbReference>
<evidence type="ECO:0000256" key="8">
    <source>
        <dbReference type="SAM" id="MobiDB-lite"/>
    </source>
</evidence>
<evidence type="ECO:0000256" key="7">
    <source>
        <dbReference type="ARBA" id="ARBA00023237"/>
    </source>
</evidence>
<gene>
    <name evidence="9" type="ORF">SAMN06265348_102308</name>
</gene>
<proteinExistence type="inferred from homology"/>
<evidence type="ECO:0000313" key="10">
    <source>
        <dbReference type="Proteomes" id="UP000320300"/>
    </source>
</evidence>
<dbReference type="PANTHER" id="PTHR30026:SF20">
    <property type="entry name" value="OUTER MEMBRANE PROTEIN TOLC"/>
    <property type="match status" value="1"/>
</dbReference>
<sequence length="520" mass="58999">MKIKFRRFPATGILILLLLITFRSIAQKSPGLRKRTTDQYNKTTGKTFVSNTSTQNNPGPTAAVMDTSKVFALEDLQLLVFRYHPVVKQAALLSESARANVLQSLGYFDPALKAGFGRKLFGHTEYYNHWNSELKIPLWLAGADLKVGYDRNVGTYNNPETRTPHSGLSAVGLSIPLGQGLIIDSRRNTLRQSKIMVQYAEAEQLKQINSTWYAVVKDYWGWYYAHRQYALVTEGVELAERRFRALSRQTTIGDKPVIDSVEAYITVQERIIQKEKAKIELQNARLVLSNHLWSAEGNPLELPADAAPQEIAENISKPQQTVLDTLIGQASGQHPELLKLRSKGAQLAVERSYRQEMLKPKLNVSGSLISGRTNFGAYSPDYYDFNWSNYKVGVEFAFPLFLRAERGKLKEVKIKQRELDYDLQQTGREIRNNILASYNDLSAYSAQLDVQLKSISNQQILLKGETQKFDLGESTLFLINSRESKLIDMKIKRESMISSYQKTLAELYYKAGTRQDATLY</sequence>
<keyword evidence="5" id="KW-0812">Transmembrane</keyword>
<dbReference type="GO" id="GO:0015288">
    <property type="term" value="F:porin activity"/>
    <property type="evidence" value="ECO:0007669"/>
    <property type="project" value="TreeGrafter"/>
</dbReference>
<dbReference type="GO" id="GO:1990281">
    <property type="term" value="C:efflux pump complex"/>
    <property type="evidence" value="ECO:0007669"/>
    <property type="project" value="TreeGrafter"/>
</dbReference>
<evidence type="ECO:0000256" key="3">
    <source>
        <dbReference type="ARBA" id="ARBA00022448"/>
    </source>
</evidence>
<evidence type="ECO:0000256" key="5">
    <source>
        <dbReference type="ARBA" id="ARBA00022692"/>
    </source>
</evidence>
<dbReference type="Gene3D" id="1.20.1600.10">
    <property type="entry name" value="Outer membrane efflux proteins (OEP)"/>
    <property type="match status" value="1"/>
</dbReference>
<feature type="region of interest" description="Disordered" evidence="8">
    <location>
        <begin position="33"/>
        <end position="58"/>
    </location>
</feature>
<evidence type="ECO:0000256" key="2">
    <source>
        <dbReference type="ARBA" id="ARBA00007613"/>
    </source>
</evidence>
<accession>A0A521BI03</accession>
<name>A0A521BI03_9SPHI</name>
<dbReference type="Pfam" id="PF02321">
    <property type="entry name" value="OEP"/>
    <property type="match status" value="1"/>
</dbReference>